<proteinExistence type="inferred from homology"/>
<evidence type="ECO:0000256" key="5">
    <source>
        <dbReference type="ARBA" id="ARBA00022840"/>
    </source>
</evidence>
<evidence type="ECO:0000256" key="9">
    <source>
        <dbReference type="ARBA" id="ARBA00034808"/>
    </source>
</evidence>
<dbReference type="RefSeq" id="WP_095134301.1">
    <property type="nucleotide sequence ID" value="NZ_NIBG01000012.1"/>
</dbReference>
<dbReference type="GO" id="GO:0005524">
    <property type="term" value="F:ATP binding"/>
    <property type="evidence" value="ECO:0007669"/>
    <property type="project" value="UniProtKB-UniRule"/>
</dbReference>
<dbReference type="Pfam" id="PF00580">
    <property type="entry name" value="UvrD-helicase"/>
    <property type="match status" value="1"/>
</dbReference>
<dbReference type="PANTHER" id="PTHR11070">
    <property type="entry name" value="UVRD / RECB / PCRA DNA HELICASE FAMILY MEMBER"/>
    <property type="match status" value="1"/>
</dbReference>
<dbReference type="GO" id="GO:0016887">
    <property type="term" value="F:ATP hydrolysis activity"/>
    <property type="evidence" value="ECO:0007669"/>
    <property type="project" value="RHEA"/>
</dbReference>
<comment type="caution">
    <text evidence="13">The sequence shown here is derived from an EMBL/GenBank/DDBJ whole genome shotgun (WGS) entry which is preliminary data.</text>
</comment>
<keyword evidence="6" id="KW-0238">DNA-binding</keyword>
<dbReference type="PANTHER" id="PTHR11070:SF2">
    <property type="entry name" value="ATP-DEPENDENT DNA HELICASE SRS2"/>
    <property type="match status" value="1"/>
</dbReference>
<dbReference type="InterPro" id="IPR014016">
    <property type="entry name" value="UvrD-like_ATP-bd"/>
</dbReference>
<dbReference type="Gene3D" id="1.10.10.160">
    <property type="match status" value="1"/>
</dbReference>
<evidence type="ECO:0000256" key="7">
    <source>
        <dbReference type="ARBA" id="ARBA00023235"/>
    </source>
</evidence>
<evidence type="ECO:0000256" key="1">
    <source>
        <dbReference type="ARBA" id="ARBA00009922"/>
    </source>
</evidence>
<dbReference type="PROSITE" id="PS51198">
    <property type="entry name" value="UVRD_HELICASE_ATP_BIND"/>
    <property type="match status" value="1"/>
</dbReference>
<dbReference type="InterPro" id="IPR014017">
    <property type="entry name" value="DNA_helicase_UvrD-like_C"/>
</dbReference>
<feature type="domain" description="UvrD-like helicase ATP-binding" evidence="12">
    <location>
        <begin position="2"/>
        <end position="308"/>
    </location>
</feature>
<evidence type="ECO:0000256" key="10">
    <source>
        <dbReference type="ARBA" id="ARBA00048988"/>
    </source>
</evidence>
<evidence type="ECO:0000256" key="8">
    <source>
        <dbReference type="ARBA" id="ARBA00034617"/>
    </source>
</evidence>
<protein>
    <recommendedName>
        <fullName evidence="9">DNA 3'-5' helicase</fullName>
        <ecNumber evidence="9">5.6.2.4</ecNumber>
    </recommendedName>
</protein>
<keyword evidence="3 11" id="KW-0378">Hydrolase</keyword>
<dbReference type="SUPFAM" id="SSF52540">
    <property type="entry name" value="P-loop containing nucleoside triphosphate hydrolases"/>
    <property type="match status" value="1"/>
</dbReference>
<evidence type="ECO:0000256" key="6">
    <source>
        <dbReference type="ARBA" id="ARBA00023125"/>
    </source>
</evidence>
<dbReference type="GO" id="GO:0000725">
    <property type="term" value="P:recombinational repair"/>
    <property type="evidence" value="ECO:0007669"/>
    <property type="project" value="TreeGrafter"/>
</dbReference>
<reference evidence="13 14" key="1">
    <citation type="submission" date="2017-06" db="EMBL/GenBank/DDBJ databases">
        <title>Draft genome sequence of anaerobic fermentative bacterium Anaeromicrobium sediminis DY2726D isolated from West Pacific Ocean sediments.</title>
        <authorList>
            <person name="Zeng X."/>
        </authorList>
    </citation>
    <scope>NUCLEOTIDE SEQUENCE [LARGE SCALE GENOMIC DNA]</scope>
    <source>
        <strain evidence="13 14">DY2726D</strain>
    </source>
</reference>
<dbReference type="GO" id="GO:0003677">
    <property type="term" value="F:DNA binding"/>
    <property type="evidence" value="ECO:0007669"/>
    <property type="project" value="UniProtKB-KW"/>
</dbReference>
<keyword evidence="4 11" id="KW-0347">Helicase</keyword>
<feature type="binding site" evidence="11">
    <location>
        <begin position="23"/>
        <end position="30"/>
    </location>
    <ligand>
        <name>ATP</name>
        <dbReference type="ChEBI" id="CHEBI:30616"/>
    </ligand>
</feature>
<sequence>MMNYREDQSEIMKYDGGTMAVGAVPGAGKTFIVANLVAKLIEEKRHLPGKILIVTYMNSAVTNFKNRIGNILKEKNVGNKRDFEVMTIHSLAYKILREKPDVVGVNEDFEILDEDKKRFFISEALNKWLKIEGEALFRSLLKSPNNQVQYERWKGEFINISGGIISKLKLLDMKPKDFNEKIVGNYDPLLKALGIIYEEYDKSLKVHGFIDYDDILNMAHKIIKKDREARKKFQKKYTYIFEDECQDSNLIQCKLLKLLSKDNDNLVRVGDLNQSINGTFSASEPRLFKEFMDTASKSYLMDRASRSSKDIIDVANYLVDYVIKVHPTSECREALMDQKIKTVNKGPWGENPITEKYGVHAYEVESDKSEIIKTLKLIKAFKKKHNNKSIGVLLPSNDAVKKLGELFKREGIEYEDLSSMSEEKFKVVNLAIEVINFIDKPYDKKTLINLLSVMETEGWESLESLDIQSILEEISGESRNIILKILDIKDLSYENILIRLIDIFQLKVEETSLIESIISYIQVFTMINKGASLGDIGKNLRENKRVFLSMVEVVSDIIGYEPRKDKVTICTYHKSKGLEWDLVFLLNLTKYNFPSRFTDSIRSECWYLRSTYANPNAVLNSLVDKLIGKRIHGNYSINAKIEVINERIRLLYVGITRAKEYLIVMSNRLNSKINKKQSSSEYFNILRGYVNEEDKPC</sequence>
<dbReference type="Gene3D" id="3.40.50.300">
    <property type="entry name" value="P-loop containing nucleotide triphosphate hydrolases"/>
    <property type="match status" value="3"/>
</dbReference>
<dbReference type="EC" id="5.6.2.4" evidence="9"/>
<comment type="similarity">
    <text evidence="1">Belongs to the helicase family. UvrD subfamily.</text>
</comment>
<evidence type="ECO:0000256" key="2">
    <source>
        <dbReference type="ARBA" id="ARBA00022741"/>
    </source>
</evidence>
<comment type="catalytic activity">
    <reaction evidence="10">
        <text>ATP + H2O = ADP + phosphate + H(+)</text>
        <dbReference type="Rhea" id="RHEA:13065"/>
        <dbReference type="ChEBI" id="CHEBI:15377"/>
        <dbReference type="ChEBI" id="CHEBI:15378"/>
        <dbReference type="ChEBI" id="CHEBI:30616"/>
        <dbReference type="ChEBI" id="CHEBI:43474"/>
        <dbReference type="ChEBI" id="CHEBI:456216"/>
        <dbReference type="EC" id="5.6.2.4"/>
    </reaction>
</comment>
<keyword evidence="5 11" id="KW-0067">ATP-binding</keyword>
<dbReference type="GO" id="GO:0033202">
    <property type="term" value="C:DNA helicase complex"/>
    <property type="evidence" value="ECO:0007669"/>
    <property type="project" value="TreeGrafter"/>
</dbReference>
<dbReference type="GO" id="GO:0043138">
    <property type="term" value="F:3'-5' DNA helicase activity"/>
    <property type="evidence" value="ECO:0007669"/>
    <property type="project" value="UniProtKB-EC"/>
</dbReference>
<evidence type="ECO:0000313" key="13">
    <source>
        <dbReference type="EMBL" id="PAB58721.1"/>
    </source>
</evidence>
<dbReference type="GO" id="GO:0005829">
    <property type="term" value="C:cytosol"/>
    <property type="evidence" value="ECO:0007669"/>
    <property type="project" value="TreeGrafter"/>
</dbReference>
<evidence type="ECO:0000259" key="12">
    <source>
        <dbReference type="PROSITE" id="PS51198"/>
    </source>
</evidence>
<keyword evidence="2 11" id="KW-0547">Nucleotide-binding</keyword>
<evidence type="ECO:0000256" key="11">
    <source>
        <dbReference type="PROSITE-ProRule" id="PRU00560"/>
    </source>
</evidence>
<dbReference type="InterPro" id="IPR027417">
    <property type="entry name" value="P-loop_NTPase"/>
</dbReference>
<evidence type="ECO:0000256" key="4">
    <source>
        <dbReference type="ARBA" id="ARBA00022806"/>
    </source>
</evidence>
<keyword evidence="7" id="KW-0413">Isomerase</keyword>
<dbReference type="OrthoDB" id="9765670at2"/>
<dbReference type="InterPro" id="IPR013986">
    <property type="entry name" value="DExx_box_DNA_helicase_dom_sf"/>
</dbReference>
<evidence type="ECO:0000256" key="3">
    <source>
        <dbReference type="ARBA" id="ARBA00022801"/>
    </source>
</evidence>
<accession>A0A267MGL3</accession>
<dbReference type="Pfam" id="PF13361">
    <property type="entry name" value="UvrD_C"/>
    <property type="match status" value="1"/>
</dbReference>
<organism evidence="13 14">
    <name type="scientific">Anaeromicrobium sediminis</name>
    <dbReference type="NCBI Taxonomy" id="1478221"/>
    <lineage>
        <taxon>Bacteria</taxon>
        <taxon>Bacillati</taxon>
        <taxon>Bacillota</taxon>
        <taxon>Clostridia</taxon>
        <taxon>Peptostreptococcales</taxon>
        <taxon>Thermotaleaceae</taxon>
        <taxon>Anaeromicrobium</taxon>
    </lineage>
</organism>
<dbReference type="InterPro" id="IPR000212">
    <property type="entry name" value="DNA_helicase_UvrD/REP"/>
</dbReference>
<gene>
    <name evidence="13" type="ORF">CCE28_13710</name>
</gene>
<dbReference type="Proteomes" id="UP000216024">
    <property type="component" value="Unassembled WGS sequence"/>
</dbReference>
<evidence type="ECO:0000313" key="14">
    <source>
        <dbReference type="Proteomes" id="UP000216024"/>
    </source>
</evidence>
<dbReference type="EMBL" id="NIBG01000012">
    <property type="protein sequence ID" value="PAB58721.1"/>
    <property type="molecule type" value="Genomic_DNA"/>
</dbReference>
<name>A0A267MGL3_9FIRM</name>
<comment type="catalytic activity">
    <reaction evidence="8">
        <text>Couples ATP hydrolysis with the unwinding of duplex DNA by translocating in the 3'-5' direction.</text>
        <dbReference type="EC" id="5.6.2.4"/>
    </reaction>
</comment>
<keyword evidence="14" id="KW-1185">Reference proteome</keyword>
<dbReference type="AlphaFoldDB" id="A0A267MGL3"/>